<keyword evidence="5" id="KW-1185">Reference proteome</keyword>
<dbReference type="AlphaFoldDB" id="A0A848LL51"/>
<name>A0A848LL51_9BACT</name>
<feature type="domain" description="DUF7305" evidence="3">
    <location>
        <begin position="258"/>
        <end position="414"/>
    </location>
</feature>
<gene>
    <name evidence="4" type="ORF">HG543_26785</name>
</gene>
<keyword evidence="2" id="KW-0732">Signal</keyword>
<protein>
    <recommendedName>
        <fullName evidence="3">DUF7305 domain-containing protein</fullName>
    </recommendedName>
</protein>
<evidence type="ECO:0000313" key="5">
    <source>
        <dbReference type="Proteomes" id="UP000518300"/>
    </source>
</evidence>
<evidence type="ECO:0000256" key="1">
    <source>
        <dbReference type="SAM" id="MobiDB-lite"/>
    </source>
</evidence>
<dbReference type="EMBL" id="JABBJJ010000137">
    <property type="protein sequence ID" value="NMO18441.1"/>
    <property type="molecule type" value="Genomic_DNA"/>
</dbReference>
<accession>A0A848LL51</accession>
<reference evidence="4 5" key="1">
    <citation type="submission" date="2020-04" db="EMBL/GenBank/DDBJ databases">
        <title>Draft genome of Pyxidicoccus fallax type strain.</title>
        <authorList>
            <person name="Whitworth D.E."/>
        </authorList>
    </citation>
    <scope>NUCLEOTIDE SEQUENCE [LARGE SCALE GENOMIC DNA]</scope>
    <source>
        <strain evidence="4 5">DSM 14698</strain>
    </source>
</reference>
<evidence type="ECO:0000313" key="4">
    <source>
        <dbReference type="EMBL" id="NMO18441.1"/>
    </source>
</evidence>
<feature type="region of interest" description="Disordered" evidence="1">
    <location>
        <begin position="36"/>
        <end position="67"/>
    </location>
</feature>
<dbReference type="Pfam" id="PF23981">
    <property type="entry name" value="DUF7305"/>
    <property type="match status" value="1"/>
</dbReference>
<evidence type="ECO:0000259" key="3">
    <source>
        <dbReference type="Pfam" id="PF23981"/>
    </source>
</evidence>
<organism evidence="4 5">
    <name type="scientific">Pyxidicoccus fallax</name>
    <dbReference type="NCBI Taxonomy" id="394095"/>
    <lineage>
        <taxon>Bacteria</taxon>
        <taxon>Pseudomonadati</taxon>
        <taxon>Myxococcota</taxon>
        <taxon>Myxococcia</taxon>
        <taxon>Myxococcales</taxon>
        <taxon>Cystobacterineae</taxon>
        <taxon>Myxococcaceae</taxon>
        <taxon>Pyxidicoccus</taxon>
    </lineage>
</organism>
<feature type="chain" id="PRO_5032487324" description="DUF7305 domain-containing protein" evidence="2">
    <location>
        <begin position="23"/>
        <end position="425"/>
    </location>
</feature>
<sequence length="425" mass="42600">MRALLPRWKRGLCLLLTGTLWAGCTRSDLVATLRSRDAGGDIPSEDAGGDIPSEDAGPPDSGTPPDDWEAHCAGQGPLIVLREPGTGAPLCSGRLAEQTFRHALCTCDGLAFNAPVHTDAFRGSLGPYAPGGQGGDVGVNGGLTANDSVVVGGSLRVGGASGIQLGRTLTVGGALDSSGPLVGGAATASVAQDARVRGDVSLASLTVGGTLTVPPGFSVGPVQAAGVRREPVDAVTPCACDATSQVDVAALIAHHAVDNDNAAIGLDAAALEGISGERTLELPCGRFLLTRITGTGRATLTLRARTALFIQDGVDLGEGLTVDVQPPGELDLFIGGAVTVAGPLLVGSTAMPSRVRVYVARSSVLALSAGSTLAGNLYAPGAQLNLSGNADVFGSMFVRRLEGSGALSLHYDADVLDAGSACPAE</sequence>
<evidence type="ECO:0000256" key="2">
    <source>
        <dbReference type="SAM" id="SignalP"/>
    </source>
</evidence>
<proteinExistence type="predicted"/>
<dbReference type="Proteomes" id="UP000518300">
    <property type="component" value="Unassembled WGS sequence"/>
</dbReference>
<dbReference type="PROSITE" id="PS51257">
    <property type="entry name" value="PROKAR_LIPOPROTEIN"/>
    <property type="match status" value="1"/>
</dbReference>
<feature type="signal peptide" evidence="2">
    <location>
        <begin position="1"/>
        <end position="22"/>
    </location>
</feature>
<dbReference type="InterPro" id="IPR055729">
    <property type="entry name" value="DUF7305"/>
</dbReference>
<comment type="caution">
    <text evidence="4">The sequence shown here is derived from an EMBL/GenBank/DDBJ whole genome shotgun (WGS) entry which is preliminary data.</text>
</comment>